<dbReference type="PANTHER" id="PTHR47723:SF19">
    <property type="entry name" value="POLYNUCLEOTIDYL TRANSFERASE, RIBONUCLEASE H-LIKE SUPERFAMILY PROTEIN"/>
    <property type="match status" value="1"/>
</dbReference>
<dbReference type="Pfam" id="PF13456">
    <property type="entry name" value="RVT_3"/>
    <property type="match status" value="1"/>
</dbReference>
<name>A0A7J8SMU4_GOSDV</name>
<dbReference type="GO" id="GO:0004523">
    <property type="term" value="F:RNA-DNA hybrid ribonuclease activity"/>
    <property type="evidence" value="ECO:0007669"/>
    <property type="project" value="InterPro"/>
</dbReference>
<reference evidence="2 3" key="1">
    <citation type="journal article" date="2019" name="Genome Biol. Evol.">
        <title>Insights into the evolution of the New World diploid cottons (Gossypium, subgenus Houzingenia) based on genome sequencing.</title>
        <authorList>
            <person name="Grover C.E."/>
            <person name="Arick M.A. 2nd"/>
            <person name="Thrash A."/>
            <person name="Conover J.L."/>
            <person name="Sanders W.S."/>
            <person name="Peterson D.G."/>
            <person name="Frelichowski J.E."/>
            <person name="Scheffler J.A."/>
            <person name="Scheffler B.E."/>
            <person name="Wendel J.F."/>
        </authorList>
    </citation>
    <scope>NUCLEOTIDE SEQUENCE [LARGE SCALE GENOMIC DNA]</scope>
    <source>
        <strain evidence="2">27</strain>
        <tissue evidence="2">Leaf</tissue>
    </source>
</reference>
<comment type="caution">
    <text evidence="2">The sequence shown here is derived from an EMBL/GenBank/DDBJ whole genome shotgun (WGS) entry which is preliminary data.</text>
</comment>
<dbReference type="InterPro" id="IPR002156">
    <property type="entry name" value="RNaseH_domain"/>
</dbReference>
<evidence type="ECO:0000313" key="2">
    <source>
        <dbReference type="EMBL" id="MBA0627120.1"/>
    </source>
</evidence>
<dbReference type="PANTHER" id="PTHR47723">
    <property type="entry name" value="OS05G0353850 PROTEIN"/>
    <property type="match status" value="1"/>
</dbReference>
<dbReference type="CDD" id="cd06222">
    <property type="entry name" value="RNase_H_like"/>
    <property type="match status" value="1"/>
</dbReference>
<feature type="domain" description="RNase H type-1" evidence="1">
    <location>
        <begin position="125"/>
        <end position="245"/>
    </location>
</feature>
<dbReference type="InterPro" id="IPR036397">
    <property type="entry name" value="RNaseH_sf"/>
</dbReference>
<dbReference type="Proteomes" id="UP000593561">
    <property type="component" value="Unassembled WGS sequence"/>
</dbReference>
<dbReference type="SUPFAM" id="SSF53098">
    <property type="entry name" value="Ribonuclease H-like"/>
    <property type="match status" value="1"/>
</dbReference>
<evidence type="ECO:0000259" key="1">
    <source>
        <dbReference type="Pfam" id="PF13456"/>
    </source>
</evidence>
<keyword evidence="3" id="KW-1185">Reference proteome</keyword>
<evidence type="ECO:0000313" key="3">
    <source>
        <dbReference type="Proteomes" id="UP000593561"/>
    </source>
</evidence>
<dbReference type="InterPro" id="IPR044730">
    <property type="entry name" value="RNase_H-like_dom_plant"/>
</dbReference>
<dbReference type="GO" id="GO:0003676">
    <property type="term" value="F:nucleic acid binding"/>
    <property type="evidence" value="ECO:0007669"/>
    <property type="project" value="InterPro"/>
</dbReference>
<dbReference type="InterPro" id="IPR012337">
    <property type="entry name" value="RNaseH-like_sf"/>
</dbReference>
<dbReference type="InterPro" id="IPR053151">
    <property type="entry name" value="RNase_H-like"/>
</dbReference>
<protein>
    <recommendedName>
        <fullName evidence="1">RNase H type-1 domain-containing protein</fullName>
    </recommendedName>
</protein>
<organism evidence="2 3">
    <name type="scientific">Gossypium davidsonii</name>
    <name type="common">Davidson's cotton</name>
    <name type="synonym">Gossypium klotzschianum subsp. davidsonii</name>
    <dbReference type="NCBI Taxonomy" id="34287"/>
    <lineage>
        <taxon>Eukaryota</taxon>
        <taxon>Viridiplantae</taxon>
        <taxon>Streptophyta</taxon>
        <taxon>Embryophyta</taxon>
        <taxon>Tracheophyta</taxon>
        <taxon>Spermatophyta</taxon>
        <taxon>Magnoliopsida</taxon>
        <taxon>eudicotyledons</taxon>
        <taxon>Gunneridae</taxon>
        <taxon>Pentapetalae</taxon>
        <taxon>rosids</taxon>
        <taxon>malvids</taxon>
        <taxon>Malvales</taxon>
        <taxon>Malvaceae</taxon>
        <taxon>Malvoideae</taxon>
        <taxon>Gossypium</taxon>
    </lineage>
</organism>
<gene>
    <name evidence="2" type="ORF">Godav_004669</name>
</gene>
<sequence length="276" mass="31371">MEDAIHILRDCSFAKEIWHEINPTTQLSNFFFAPMADWLTSNLQLLSSNKQSDSSWPCLFGIILWRIWKNPNLIIFQRNGLSLKDIISASYSWAKHFLFTYNEGMDLQPKQFPIRQNSGMYVVLNTDGVVHSVSDLSAAGGVVRNNKGEWILGYNRFLGKCFAATAELWGLLDGLLIVQKQRYNEVIIRSDNLKNVIYTSESKSGGSKNALIKRIQQVLASEKSWSLTYVPRETNRVADALAKMALLSGDSLRMFEVSPIRIKEFCRKIILLIISS</sequence>
<dbReference type="Gene3D" id="3.30.420.10">
    <property type="entry name" value="Ribonuclease H-like superfamily/Ribonuclease H"/>
    <property type="match status" value="1"/>
</dbReference>
<dbReference type="AlphaFoldDB" id="A0A7J8SMU4"/>
<dbReference type="EMBL" id="JABFAC010000010">
    <property type="protein sequence ID" value="MBA0627120.1"/>
    <property type="molecule type" value="Genomic_DNA"/>
</dbReference>
<proteinExistence type="predicted"/>
<accession>A0A7J8SMU4</accession>